<comment type="domain">
    <text evidence="11">The DHHC domain is required for palmitoyltransferase activity.</text>
</comment>
<dbReference type="NCBIfam" id="TIGR00231">
    <property type="entry name" value="small_GTP"/>
    <property type="match status" value="1"/>
</dbReference>
<dbReference type="Proteomes" id="UP001620645">
    <property type="component" value="Unassembled WGS sequence"/>
</dbReference>
<keyword evidence="8 11" id="KW-0472">Membrane</keyword>
<dbReference type="SUPFAM" id="SSF52540">
    <property type="entry name" value="P-loop containing nucleoside triphosphate hydrolases"/>
    <property type="match status" value="1"/>
</dbReference>
<dbReference type="InterPro" id="IPR001594">
    <property type="entry name" value="Palmitoyltrfase_DHHC"/>
</dbReference>
<comment type="subcellular location">
    <subcellularLocation>
        <location evidence="1">Membrane</location>
        <topology evidence="1">Multi-pass membrane protein</topology>
    </subcellularLocation>
</comment>
<dbReference type="EC" id="2.3.1.225" evidence="11"/>
<gene>
    <name evidence="14" type="ORF">niasHS_007483</name>
</gene>
<keyword evidence="15" id="KW-1185">Reference proteome</keyword>
<dbReference type="PROSITE" id="PS50297">
    <property type="entry name" value="ANK_REP_REGION"/>
    <property type="match status" value="3"/>
</dbReference>
<dbReference type="AlphaFoldDB" id="A0ABD2JXL8"/>
<protein>
    <recommendedName>
        <fullName evidence="11">Palmitoyltransferase</fullName>
        <ecNumber evidence="11">2.3.1.225</ecNumber>
    </recommendedName>
</protein>
<dbReference type="PROSITE" id="PS50088">
    <property type="entry name" value="ANK_REPEAT"/>
    <property type="match status" value="4"/>
</dbReference>
<evidence type="ECO:0000256" key="8">
    <source>
        <dbReference type="ARBA" id="ARBA00023136"/>
    </source>
</evidence>
<dbReference type="SMART" id="SM00176">
    <property type="entry name" value="RAN"/>
    <property type="match status" value="1"/>
</dbReference>
<feature type="repeat" description="ANK" evidence="10">
    <location>
        <begin position="309"/>
        <end position="341"/>
    </location>
</feature>
<dbReference type="GO" id="GO:0016020">
    <property type="term" value="C:membrane"/>
    <property type="evidence" value="ECO:0007669"/>
    <property type="project" value="UniProtKB-SubCell"/>
</dbReference>
<evidence type="ECO:0000256" key="6">
    <source>
        <dbReference type="ARBA" id="ARBA00023043"/>
    </source>
</evidence>
<comment type="caution">
    <text evidence="14">The sequence shown here is derived from an EMBL/GenBank/DDBJ whole genome shotgun (WGS) entry which is preliminary data.</text>
</comment>
<keyword evidence="11" id="KW-0012">Acyltransferase</keyword>
<keyword evidence="5 11" id="KW-1133">Transmembrane helix</keyword>
<dbReference type="EMBL" id="JBICCN010000083">
    <property type="protein sequence ID" value="KAL3095384.1"/>
    <property type="molecule type" value="Genomic_DNA"/>
</dbReference>
<evidence type="ECO:0000256" key="7">
    <source>
        <dbReference type="ARBA" id="ARBA00023134"/>
    </source>
</evidence>
<feature type="transmembrane region" description="Helical" evidence="11">
    <location>
        <begin position="702"/>
        <end position="724"/>
    </location>
</feature>
<dbReference type="PRINTS" id="PR00449">
    <property type="entry name" value="RASTRNSFRMNG"/>
</dbReference>
<feature type="domain" description="Palmitoyltransferase DHHC" evidence="13">
    <location>
        <begin position="657"/>
        <end position="779"/>
    </location>
</feature>
<dbReference type="PROSITE" id="PS51420">
    <property type="entry name" value="RHO"/>
    <property type="match status" value="1"/>
</dbReference>
<dbReference type="CDD" id="cd00154">
    <property type="entry name" value="Rab"/>
    <property type="match status" value="1"/>
</dbReference>
<organism evidence="14 15">
    <name type="scientific">Heterodera schachtii</name>
    <name type="common">Sugarbeet cyst nematode worm</name>
    <name type="synonym">Tylenchus schachtii</name>
    <dbReference type="NCBI Taxonomy" id="97005"/>
    <lineage>
        <taxon>Eukaryota</taxon>
        <taxon>Metazoa</taxon>
        <taxon>Ecdysozoa</taxon>
        <taxon>Nematoda</taxon>
        <taxon>Chromadorea</taxon>
        <taxon>Rhabditida</taxon>
        <taxon>Tylenchina</taxon>
        <taxon>Tylenchomorpha</taxon>
        <taxon>Tylenchoidea</taxon>
        <taxon>Heteroderidae</taxon>
        <taxon>Heteroderinae</taxon>
        <taxon>Heterodera</taxon>
    </lineage>
</organism>
<reference evidence="14 15" key="1">
    <citation type="submission" date="2024-10" db="EMBL/GenBank/DDBJ databases">
        <authorList>
            <person name="Kim D."/>
        </authorList>
    </citation>
    <scope>NUCLEOTIDE SEQUENCE [LARGE SCALE GENOMIC DNA]</scope>
    <source>
        <strain evidence="14">Taebaek</strain>
    </source>
</reference>
<dbReference type="Pfam" id="PF00023">
    <property type="entry name" value="Ank"/>
    <property type="match status" value="1"/>
</dbReference>
<evidence type="ECO:0000256" key="9">
    <source>
        <dbReference type="ARBA" id="ARBA00023288"/>
    </source>
</evidence>
<dbReference type="Gene3D" id="3.40.50.300">
    <property type="entry name" value="P-loop containing nucleotide triphosphate hydrolases"/>
    <property type="match status" value="1"/>
</dbReference>
<evidence type="ECO:0000313" key="15">
    <source>
        <dbReference type="Proteomes" id="UP001620645"/>
    </source>
</evidence>
<dbReference type="Pfam" id="PF12796">
    <property type="entry name" value="Ank_2"/>
    <property type="match status" value="2"/>
</dbReference>
<keyword evidence="2 11" id="KW-0812">Transmembrane</keyword>
<dbReference type="SMART" id="SM00173">
    <property type="entry name" value="RAS"/>
    <property type="match status" value="1"/>
</dbReference>
<feature type="transmembrane region" description="Helical" evidence="11">
    <location>
        <begin position="744"/>
        <end position="772"/>
    </location>
</feature>
<feature type="transmembrane region" description="Helical" evidence="11">
    <location>
        <begin position="606"/>
        <end position="624"/>
    </location>
</feature>
<dbReference type="PROSITE" id="PS51419">
    <property type="entry name" value="RAB"/>
    <property type="match status" value="1"/>
</dbReference>
<evidence type="ECO:0000256" key="10">
    <source>
        <dbReference type="PROSITE-ProRule" id="PRU00023"/>
    </source>
</evidence>
<evidence type="ECO:0000256" key="5">
    <source>
        <dbReference type="ARBA" id="ARBA00022989"/>
    </source>
</evidence>
<comment type="catalytic activity">
    <reaction evidence="11">
        <text>L-cysteinyl-[protein] + hexadecanoyl-CoA = S-hexadecanoyl-L-cysteinyl-[protein] + CoA</text>
        <dbReference type="Rhea" id="RHEA:36683"/>
        <dbReference type="Rhea" id="RHEA-COMP:10131"/>
        <dbReference type="Rhea" id="RHEA-COMP:11032"/>
        <dbReference type="ChEBI" id="CHEBI:29950"/>
        <dbReference type="ChEBI" id="CHEBI:57287"/>
        <dbReference type="ChEBI" id="CHEBI:57379"/>
        <dbReference type="ChEBI" id="CHEBI:74151"/>
        <dbReference type="EC" id="2.3.1.225"/>
    </reaction>
</comment>
<dbReference type="InterPro" id="IPR036770">
    <property type="entry name" value="Ankyrin_rpt-contain_sf"/>
</dbReference>
<evidence type="ECO:0000256" key="4">
    <source>
        <dbReference type="ARBA" id="ARBA00022741"/>
    </source>
</evidence>
<dbReference type="SMART" id="SM00174">
    <property type="entry name" value="RHO"/>
    <property type="match status" value="1"/>
</dbReference>
<dbReference type="InterPro" id="IPR001806">
    <property type="entry name" value="Small_GTPase"/>
</dbReference>
<name>A0ABD2JXL8_HETSC</name>
<keyword evidence="11" id="KW-0808">Transferase</keyword>
<proteinExistence type="inferred from homology"/>
<dbReference type="PROSITE" id="PS50216">
    <property type="entry name" value="DHHC"/>
    <property type="match status" value="1"/>
</dbReference>
<dbReference type="GO" id="GO:0005525">
    <property type="term" value="F:GTP binding"/>
    <property type="evidence" value="ECO:0007669"/>
    <property type="project" value="UniProtKB-KW"/>
</dbReference>
<feature type="repeat" description="ANK" evidence="10">
    <location>
        <begin position="343"/>
        <end position="375"/>
    </location>
</feature>
<keyword evidence="7" id="KW-0342">GTP-binding</keyword>
<dbReference type="Pfam" id="PF01529">
    <property type="entry name" value="DHHC"/>
    <property type="match status" value="1"/>
</dbReference>
<keyword evidence="9" id="KW-0449">Lipoprotein</keyword>
<dbReference type="Pfam" id="PF00071">
    <property type="entry name" value="Ras"/>
    <property type="match status" value="1"/>
</dbReference>
<feature type="compositionally biased region" description="Low complexity" evidence="12">
    <location>
        <begin position="814"/>
        <end position="832"/>
    </location>
</feature>
<evidence type="ECO:0000313" key="14">
    <source>
        <dbReference type="EMBL" id="KAL3095384.1"/>
    </source>
</evidence>
<dbReference type="Gene3D" id="1.25.40.20">
    <property type="entry name" value="Ankyrin repeat-containing domain"/>
    <property type="match status" value="1"/>
</dbReference>
<feature type="repeat" description="ANK" evidence="10">
    <location>
        <begin position="444"/>
        <end position="476"/>
    </location>
</feature>
<feature type="transmembrane region" description="Helical" evidence="11">
    <location>
        <begin position="577"/>
        <end position="600"/>
    </location>
</feature>
<feature type="repeat" description="ANK" evidence="10">
    <location>
        <begin position="376"/>
        <end position="408"/>
    </location>
</feature>
<dbReference type="InterPro" id="IPR005225">
    <property type="entry name" value="Small_GTP-bd"/>
</dbReference>
<accession>A0ABD2JXL8</accession>
<keyword evidence="3" id="KW-0677">Repeat</keyword>
<dbReference type="SMART" id="SM00248">
    <property type="entry name" value="ANK"/>
    <property type="match status" value="5"/>
</dbReference>
<sequence length="839" mass="94537">MSYNYLFKIVVVGDHNCGKSCILLRFSENSFRSDHVSTLGVDFKLKTIKIGRDKIRLELWDTAGMERYRTIYNSYYHSAHGVMCVYDLTNEKSFQNLENYWLRQVKEHAPQNAVLLMVGNKADLDAERKVDFDRAENLAKKIGVSIYEVSAKTGINCDDAFVELATVMRDRLLSSALNSDSDESDHLSSAFHIDGVISDEKLLHGRLSNHLLCDILNKQKKPKCSEDEQRERGERPEIILPAVCLSMNFQNDDQLQIPSVSPSNSLTMSAAVTPNADSEARQCAQFGDVGTLRRLLDGGRISANAVDQDDCSLLHWAAINNRVEVAQLLIDRGANVNAIGGVLASTPLHWAARHGHGRMVALLVRNNADWAMRDVEGFTALHIAIQFGCTPVAAYLIAMGQSPDELDTTKMTPAIWAAFKVYSKDPLRMLAKMGADMEKADNTYRNTPLHWAVVQGNHTAVSALLELQVNLMPLNKEKETPLDIARRKNDHFSVRMIELAGRERGVFPSTYSQRLSESKRISQNVIFSLPFFALFLSSFIVNFPFNYVVKTELFALLGAIILFTLRHFARDRRELAIRVFLFGLTIASKCFSIFGWLLFLHSAVPWHMQIAFFFCLLLVPLLTYQICLSDPGVVEVTHRERCQMLIWMTEEPLWKGTFCPTCLITRPLRSKHCQVCDKCILRFDHHCPWVANCIGEKNHRAFIVYLIVLDFSCLLVFSGCLFYWRDFCGQISATNVLFCMPFVTVLGFFSVNYFFFVTALLCIQFYQILAAVTTNERLNAHRYAYFQLSSDGLKNPFNKGCVGNAQSFWCPSPSASPGPNADDSSADANVSATTPLLLV</sequence>
<keyword evidence="4" id="KW-0547">Nucleotide-binding</keyword>
<dbReference type="PANTHER" id="PTHR24161">
    <property type="entry name" value="ANK_REP_REGION DOMAIN-CONTAINING PROTEIN-RELATED"/>
    <property type="match status" value="1"/>
</dbReference>
<evidence type="ECO:0000256" key="11">
    <source>
        <dbReference type="RuleBase" id="RU079119"/>
    </source>
</evidence>
<feature type="transmembrane region" description="Helical" evidence="11">
    <location>
        <begin position="547"/>
        <end position="565"/>
    </location>
</feature>
<evidence type="ECO:0000256" key="2">
    <source>
        <dbReference type="ARBA" id="ARBA00022692"/>
    </source>
</evidence>
<evidence type="ECO:0000256" key="1">
    <source>
        <dbReference type="ARBA" id="ARBA00004141"/>
    </source>
</evidence>
<dbReference type="SMART" id="SM00175">
    <property type="entry name" value="RAB"/>
    <property type="match status" value="1"/>
</dbReference>
<dbReference type="GO" id="GO:0019706">
    <property type="term" value="F:protein-cysteine S-palmitoyltransferase activity"/>
    <property type="evidence" value="ECO:0007669"/>
    <property type="project" value="UniProtKB-EC"/>
</dbReference>
<dbReference type="PROSITE" id="PS51421">
    <property type="entry name" value="RAS"/>
    <property type="match status" value="1"/>
</dbReference>
<comment type="similarity">
    <text evidence="11">Belongs to the DHHC palmitoyltransferase family.</text>
</comment>
<dbReference type="FunFam" id="3.40.50.300:FF:001129">
    <property type="entry name" value="ras-related protein Rab-44 isoform X2"/>
    <property type="match status" value="1"/>
</dbReference>
<dbReference type="InterPro" id="IPR002110">
    <property type="entry name" value="Ankyrin_rpt"/>
</dbReference>
<dbReference type="SUPFAM" id="SSF48403">
    <property type="entry name" value="Ankyrin repeat"/>
    <property type="match status" value="1"/>
</dbReference>
<dbReference type="PANTHER" id="PTHR24161:SF85">
    <property type="entry name" value="PALMITOYLTRANSFERASE HIP14"/>
    <property type="match status" value="1"/>
</dbReference>
<evidence type="ECO:0000256" key="12">
    <source>
        <dbReference type="SAM" id="MobiDB-lite"/>
    </source>
</evidence>
<evidence type="ECO:0000256" key="3">
    <source>
        <dbReference type="ARBA" id="ARBA00022737"/>
    </source>
</evidence>
<feature type="region of interest" description="Disordered" evidence="12">
    <location>
        <begin position="814"/>
        <end position="839"/>
    </location>
</feature>
<keyword evidence="6 10" id="KW-0040">ANK repeat</keyword>
<evidence type="ECO:0000259" key="13">
    <source>
        <dbReference type="Pfam" id="PF01529"/>
    </source>
</evidence>
<dbReference type="InterPro" id="IPR027417">
    <property type="entry name" value="P-loop_NTPase"/>
</dbReference>